<dbReference type="RefSeq" id="WP_090662151.1">
    <property type="nucleotide sequence ID" value="NZ_FMZX01000002.1"/>
</dbReference>
<protein>
    <recommendedName>
        <fullName evidence="5">Tetratricopeptide repeat-containing protein</fullName>
    </recommendedName>
</protein>
<evidence type="ECO:0000313" key="4">
    <source>
        <dbReference type="Proteomes" id="UP000198925"/>
    </source>
</evidence>
<dbReference type="EMBL" id="FMZX01000002">
    <property type="protein sequence ID" value="SDC77735.1"/>
    <property type="molecule type" value="Genomic_DNA"/>
</dbReference>
<dbReference type="STRING" id="938405.SAMN02927895_02057"/>
<proteinExistence type="predicted"/>
<evidence type="ECO:0000313" key="3">
    <source>
        <dbReference type="EMBL" id="SDC77735.1"/>
    </source>
</evidence>
<evidence type="ECO:0000256" key="1">
    <source>
        <dbReference type="SAM" id="MobiDB-lite"/>
    </source>
</evidence>
<evidence type="ECO:0008006" key="5">
    <source>
        <dbReference type="Google" id="ProtNLM"/>
    </source>
</evidence>
<evidence type="ECO:0000256" key="2">
    <source>
        <dbReference type="SAM" id="SignalP"/>
    </source>
</evidence>
<keyword evidence="4" id="KW-1185">Reference proteome</keyword>
<feature type="signal peptide" evidence="2">
    <location>
        <begin position="1"/>
        <end position="18"/>
    </location>
</feature>
<organism evidence="3 4">
    <name type="scientific">Belnapia rosea</name>
    <dbReference type="NCBI Taxonomy" id="938405"/>
    <lineage>
        <taxon>Bacteria</taxon>
        <taxon>Pseudomonadati</taxon>
        <taxon>Pseudomonadota</taxon>
        <taxon>Alphaproteobacteria</taxon>
        <taxon>Acetobacterales</taxon>
        <taxon>Roseomonadaceae</taxon>
        <taxon>Belnapia</taxon>
    </lineage>
</organism>
<dbReference type="Proteomes" id="UP000198925">
    <property type="component" value="Unassembled WGS sequence"/>
</dbReference>
<sequence length="927" mass="96887">MRWAPLLAMLLMAPGAWAQEIVGVRVGNHPGHGRIVFDWRTAPDYRMQQGEDAVVLQFPAGAAINLDGARRPPRNILDVTAAGDAVRIGLRPGARARVFRVGPKLVVDAMDPVAERPVPSAQAAPPQRRGRAPEAVAAASPAVATPMPPPASMPAPAPVPLAAPVALPQPGALPVRPLAQRGAILLPYPPTTGLAILRRGGQVLALFDSGEPLNLSALRDDPIFAALEAEALGGATLLRLPLASSGQLRARREATGWILQAVRPADDAEAAGRAIPVEAEDGAAPRLVLRARQPGRVVPVTDPESGLPLLLGTLREIGQVMPVARRLPELDLPQTMLGAAVLARADRVVMQATGSGFLIGAGTGSLALDLAAAEMPTAASMTRSFEFPRMAPAQMLERLRALQASIGAAPSLGRLPLRRAATEILLALGLPQEAQAMTELAKSEDPQAARDARLTALGGAAALLAGRLPQAVVLRQPELPDSDELNLWRMLLLAAEGQAGLAAPGLAASLPVLFDYAEALRSRLLPLAAQALAEAGATESLRQLLDQAGPLPELALPRAMLAEAGGDTAAALAGYDEIARGRDRLARARALRRAIELRLTTQQIDAGQAARALEATLFAWRGDAEEVVTRMRVAELRRGARDARGALALLRETEALFPGHAAALRPAIGAAFLAALEQEPPIGAVALFDAYPELLPHDAVGEAAILQLADRLVALDLTERAALLLGQAALRNTGAARAGLGLRQAALRLAEGDAGAALSALHDSAVQPLPDALARDRTILAARAQARLGRMEEAVAGLDALGPAGAEALAELLADRQDWPAAAAALANYLRFALPAAPASLDTAHRQLLLRQAAMLVLAGDEAGLAALRTDHAPRMTEEPWGAALALLTAEQLRGLADLPRLQREMSLFRTIPARLEALRAGGPVTR</sequence>
<reference evidence="3 4" key="1">
    <citation type="submission" date="2016-10" db="EMBL/GenBank/DDBJ databases">
        <authorList>
            <person name="de Groot N.N."/>
        </authorList>
    </citation>
    <scope>NUCLEOTIDE SEQUENCE [LARGE SCALE GENOMIC DNA]</scope>
    <source>
        <strain evidence="3 4">CPCC 100156</strain>
    </source>
</reference>
<name>A0A1G6PEH0_9PROT</name>
<accession>A0A1G6PEH0</accession>
<dbReference type="AlphaFoldDB" id="A0A1G6PEH0"/>
<feature type="region of interest" description="Disordered" evidence="1">
    <location>
        <begin position="117"/>
        <end position="143"/>
    </location>
</feature>
<gene>
    <name evidence="3" type="ORF">SAMN04487779_1002339</name>
</gene>
<feature type="chain" id="PRO_5011466191" description="Tetratricopeptide repeat-containing protein" evidence="2">
    <location>
        <begin position="19"/>
        <end position="927"/>
    </location>
</feature>
<keyword evidence="2" id="KW-0732">Signal</keyword>